<evidence type="ECO:0000313" key="2">
    <source>
        <dbReference type="EMBL" id="SDZ80979.1"/>
    </source>
</evidence>
<dbReference type="AlphaFoldDB" id="A0A1H3W1R9"/>
<dbReference type="InterPro" id="IPR001296">
    <property type="entry name" value="Glyco_trans_1"/>
</dbReference>
<accession>A0A1H3W1R9</accession>
<proteinExistence type="predicted"/>
<dbReference type="RefSeq" id="WP_092131789.1">
    <property type="nucleotide sequence ID" value="NZ_FNQK01000002.1"/>
</dbReference>
<sequence length="349" mass="40014">MKKILLINNGYPSEKNKHYVSYIKSIKECLIASNFDVDLLVMSSAFSSLTGKIKCYLSYYYNLLTFKNYEGYDYVYINNFPHSFLPLVVHFNKINKVIIHWHGDDIESVGQFKRVFNKISYAFVPKKALHFSPSNYFAYNVSEKLGVDKEAIIVSPSGGVDVGVFKPLNSVKERHDIIVKIGFSSHLSAEKGLDLIIELLNNARNLQFNRKVVLEFHYIKYGADKERYSKVLKSIENTVEHSMMKKEDMPIFYNAIDVFVFPTKRESLGSVGLEAMSCGVPVLGTNDFAIKEYVIPGINGELFEKDDYQSFEDNLIICVNNLENYNPRETILKEYSKEAVVNKYKQILG</sequence>
<dbReference type="Gene3D" id="3.40.50.2000">
    <property type="entry name" value="Glycogen Phosphorylase B"/>
    <property type="match status" value="2"/>
</dbReference>
<dbReference type="CDD" id="cd03801">
    <property type="entry name" value="GT4_PimA-like"/>
    <property type="match status" value="1"/>
</dbReference>
<keyword evidence="2" id="KW-0808">Transferase</keyword>
<dbReference type="Proteomes" id="UP000198846">
    <property type="component" value="Unassembled WGS sequence"/>
</dbReference>
<evidence type="ECO:0000313" key="3">
    <source>
        <dbReference type="Proteomes" id="UP000198846"/>
    </source>
</evidence>
<dbReference type="OrthoDB" id="1522162at2"/>
<evidence type="ECO:0000259" key="1">
    <source>
        <dbReference type="Pfam" id="PF00534"/>
    </source>
</evidence>
<dbReference type="PANTHER" id="PTHR12526">
    <property type="entry name" value="GLYCOSYLTRANSFERASE"/>
    <property type="match status" value="1"/>
</dbReference>
<feature type="domain" description="Glycosyl transferase family 1" evidence="1">
    <location>
        <begin position="181"/>
        <end position="321"/>
    </location>
</feature>
<protein>
    <submittedName>
        <fullName evidence="2">Glycosyltransferase involved in cell wall bisynthesis</fullName>
    </submittedName>
</protein>
<keyword evidence="3" id="KW-1185">Reference proteome</keyword>
<dbReference type="EMBL" id="FNQK01000002">
    <property type="protein sequence ID" value="SDZ80979.1"/>
    <property type="molecule type" value="Genomic_DNA"/>
</dbReference>
<dbReference type="GO" id="GO:0016757">
    <property type="term" value="F:glycosyltransferase activity"/>
    <property type="evidence" value="ECO:0007669"/>
    <property type="project" value="InterPro"/>
</dbReference>
<organism evidence="2 3">
    <name type="scientific">Bizionia paragorgiae</name>
    <dbReference type="NCBI Taxonomy" id="283786"/>
    <lineage>
        <taxon>Bacteria</taxon>
        <taxon>Pseudomonadati</taxon>
        <taxon>Bacteroidota</taxon>
        <taxon>Flavobacteriia</taxon>
        <taxon>Flavobacteriales</taxon>
        <taxon>Flavobacteriaceae</taxon>
        <taxon>Bizionia</taxon>
    </lineage>
</organism>
<gene>
    <name evidence="2" type="ORF">SAMN04487990_102176</name>
</gene>
<reference evidence="2 3" key="1">
    <citation type="submission" date="2016-10" db="EMBL/GenBank/DDBJ databases">
        <authorList>
            <person name="de Groot N.N."/>
        </authorList>
    </citation>
    <scope>NUCLEOTIDE SEQUENCE [LARGE SCALE GENOMIC DNA]</scope>
    <source>
        <strain evidence="2 3">DSM 23842</strain>
    </source>
</reference>
<name>A0A1H3W1R9_BIZPA</name>
<dbReference type="Pfam" id="PF00534">
    <property type="entry name" value="Glycos_transf_1"/>
    <property type="match status" value="1"/>
</dbReference>
<dbReference type="SUPFAM" id="SSF53756">
    <property type="entry name" value="UDP-Glycosyltransferase/glycogen phosphorylase"/>
    <property type="match status" value="1"/>
</dbReference>
<dbReference type="STRING" id="283786.SAMN04487990_102176"/>